<reference evidence="1" key="1">
    <citation type="submission" date="2014-09" db="EMBL/GenBank/DDBJ databases">
        <authorList>
            <person name="Magalhaes I.L.F."/>
            <person name="Oliveira U."/>
            <person name="Santos F.R."/>
            <person name="Vidigal T.H.D.A."/>
            <person name="Brescovit A.D."/>
            <person name="Santos A.J."/>
        </authorList>
    </citation>
    <scope>NUCLEOTIDE SEQUENCE</scope>
    <source>
        <tissue evidence="1">Shoot tissue taken approximately 20 cm above the soil surface</tissue>
    </source>
</reference>
<accession>A0A0A9BAC5</accession>
<protein>
    <submittedName>
        <fullName evidence="1">Uncharacterized protein</fullName>
    </submittedName>
</protein>
<sequence length="20" mass="2545">MHWAEEERHNVYRLENAVFN</sequence>
<dbReference type="AlphaFoldDB" id="A0A0A9BAC5"/>
<dbReference type="EMBL" id="GBRH01237599">
    <property type="protein sequence ID" value="JAD60296.1"/>
    <property type="molecule type" value="Transcribed_RNA"/>
</dbReference>
<reference evidence="1" key="2">
    <citation type="journal article" date="2015" name="Data Brief">
        <title>Shoot transcriptome of the giant reed, Arundo donax.</title>
        <authorList>
            <person name="Barrero R.A."/>
            <person name="Guerrero F.D."/>
            <person name="Moolhuijzen P."/>
            <person name="Goolsby J.A."/>
            <person name="Tidwell J."/>
            <person name="Bellgard S.E."/>
            <person name="Bellgard M.I."/>
        </authorList>
    </citation>
    <scope>NUCLEOTIDE SEQUENCE</scope>
    <source>
        <tissue evidence="1">Shoot tissue taken approximately 20 cm above the soil surface</tissue>
    </source>
</reference>
<name>A0A0A9BAC5_ARUDO</name>
<organism evidence="1">
    <name type="scientific">Arundo donax</name>
    <name type="common">Giant reed</name>
    <name type="synonym">Donax arundinaceus</name>
    <dbReference type="NCBI Taxonomy" id="35708"/>
    <lineage>
        <taxon>Eukaryota</taxon>
        <taxon>Viridiplantae</taxon>
        <taxon>Streptophyta</taxon>
        <taxon>Embryophyta</taxon>
        <taxon>Tracheophyta</taxon>
        <taxon>Spermatophyta</taxon>
        <taxon>Magnoliopsida</taxon>
        <taxon>Liliopsida</taxon>
        <taxon>Poales</taxon>
        <taxon>Poaceae</taxon>
        <taxon>PACMAD clade</taxon>
        <taxon>Arundinoideae</taxon>
        <taxon>Arundineae</taxon>
        <taxon>Arundo</taxon>
    </lineage>
</organism>
<evidence type="ECO:0000313" key="1">
    <source>
        <dbReference type="EMBL" id="JAD60296.1"/>
    </source>
</evidence>
<proteinExistence type="predicted"/>